<evidence type="ECO:0000313" key="1">
    <source>
        <dbReference type="EMBL" id="MFE3869465.1"/>
    </source>
</evidence>
<evidence type="ECO:0000313" key="2">
    <source>
        <dbReference type="Proteomes" id="UP001600109"/>
    </source>
</evidence>
<dbReference type="Proteomes" id="UP001600109">
    <property type="component" value="Unassembled WGS sequence"/>
</dbReference>
<dbReference type="EMBL" id="JBHZPZ010000026">
    <property type="protein sequence ID" value="MFE3869465.1"/>
    <property type="molecule type" value="Genomic_DNA"/>
</dbReference>
<name>A0ABW6I0X1_9FLAO</name>
<dbReference type="RefSeq" id="WP_379856069.1">
    <property type="nucleotide sequence ID" value="NZ_JBHZPZ010000026.1"/>
</dbReference>
<gene>
    <name evidence="1" type="ORF">ACFX5E_15480</name>
</gene>
<keyword evidence="2" id="KW-1185">Reference proteome</keyword>
<comment type="caution">
    <text evidence="1">The sequence shown here is derived from an EMBL/GenBank/DDBJ whole genome shotgun (WGS) entry which is preliminary data.</text>
</comment>
<reference evidence="1 2" key="1">
    <citation type="submission" date="2024-06" db="EMBL/GenBank/DDBJ databases">
        <title>Flavobacterium spp. isolated from glacier.</title>
        <authorList>
            <person name="Han D."/>
        </authorList>
    </citation>
    <scope>NUCLEOTIDE SEQUENCE [LARGE SCALE GENOMIC DNA]</scope>
    <source>
        <strain evidence="1 2">LS2P90</strain>
    </source>
</reference>
<protein>
    <submittedName>
        <fullName evidence="1">Uncharacterized protein</fullName>
    </submittedName>
</protein>
<accession>A0ABW6I0X1</accession>
<organism evidence="1 2">
    <name type="scientific">Flavobacterium xylosi</name>
    <dbReference type="NCBI Taxonomy" id="3230415"/>
    <lineage>
        <taxon>Bacteria</taxon>
        <taxon>Pseudomonadati</taxon>
        <taxon>Bacteroidota</taxon>
        <taxon>Flavobacteriia</taxon>
        <taxon>Flavobacteriales</taxon>
        <taxon>Flavobacteriaceae</taxon>
        <taxon>Flavobacterium</taxon>
    </lineage>
</organism>
<proteinExistence type="predicted"/>
<sequence length="49" mass="5941">MKKSFLMGLILLFTFSSSPSRKEKKQQIIYYNTSNYKYDDEIINRTSRR</sequence>